<feature type="transmembrane region" description="Helical" evidence="6">
    <location>
        <begin position="118"/>
        <end position="141"/>
    </location>
</feature>
<dbReference type="GO" id="GO:0015140">
    <property type="term" value="F:malate transmembrane transporter activity"/>
    <property type="evidence" value="ECO:0007669"/>
    <property type="project" value="InterPro"/>
</dbReference>
<feature type="transmembrane region" description="Helical" evidence="6">
    <location>
        <begin position="338"/>
        <end position="358"/>
    </location>
</feature>
<feature type="transmembrane region" description="Helical" evidence="6">
    <location>
        <begin position="261"/>
        <end position="281"/>
    </location>
</feature>
<feature type="transmembrane region" description="Helical" evidence="6">
    <location>
        <begin position="84"/>
        <end position="106"/>
    </location>
</feature>
<evidence type="ECO:0008006" key="9">
    <source>
        <dbReference type="Google" id="ProtNLM"/>
    </source>
</evidence>
<protein>
    <recommendedName>
        <fullName evidence="9">Malic acid transport protein</fullName>
    </recommendedName>
</protein>
<evidence type="ECO:0000256" key="4">
    <source>
        <dbReference type="ARBA" id="ARBA00023136"/>
    </source>
</evidence>
<comment type="caution">
    <text evidence="7">The sequence shown here is derived from an EMBL/GenBank/DDBJ whole genome shotgun (WGS) entry which is preliminary data.</text>
</comment>
<dbReference type="InterPro" id="IPR030185">
    <property type="entry name" value="Mae1"/>
</dbReference>
<feature type="transmembrane region" description="Helical" evidence="6">
    <location>
        <begin position="156"/>
        <end position="177"/>
    </location>
</feature>
<evidence type="ECO:0000256" key="3">
    <source>
        <dbReference type="ARBA" id="ARBA00022989"/>
    </source>
</evidence>
<dbReference type="Gene3D" id="1.50.10.150">
    <property type="entry name" value="Voltage-dependent anion channel"/>
    <property type="match status" value="1"/>
</dbReference>
<evidence type="ECO:0000256" key="1">
    <source>
        <dbReference type="ARBA" id="ARBA00004141"/>
    </source>
</evidence>
<dbReference type="InterPro" id="IPR004695">
    <property type="entry name" value="SLAC1/Mae1/Ssu1/TehA"/>
</dbReference>
<accession>A0AAN7TH88</accession>
<keyword evidence="2 6" id="KW-0812">Transmembrane</keyword>
<dbReference type="AlphaFoldDB" id="A0AAN7TH88"/>
<dbReference type="PANTHER" id="PTHR31162:SF0">
    <property type="entry name" value="MALIC ACID TRANSPORT PROTEIN"/>
    <property type="match status" value="1"/>
</dbReference>
<keyword evidence="3 6" id="KW-1133">Transmembrane helix</keyword>
<proteinExistence type="predicted"/>
<reference evidence="7" key="1">
    <citation type="submission" date="2023-08" db="EMBL/GenBank/DDBJ databases">
        <title>Black Yeasts Isolated from many extreme environments.</title>
        <authorList>
            <person name="Coleine C."/>
            <person name="Stajich J.E."/>
            <person name="Selbmann L."/>
        </authorList>
    </citation>
    <scope>NUCLEOTIDE SEQUENCE</scope>
    <source>
        <strain evidence="7">CCFEE 5401</strain>
    </source>
</reference>
<feature type="transmembrane region" description="Helical" evidence="6">
    <location>
        <begin position="301"/>
        <end position="331"/>
    </location>
</feature>
<feature type="transmembrane region" description="Helical" evidence="6">
    <location>
        <begin position="52"/>
        <end position="72"/>
    </location>
</feature>
<evidence type="ECO:0000256" key="6">
    <source>
        <dbReference type="SAM" id="Phobius"/>
    </source>
</evidence>
<evidence type="ECO:0000256" key="2">
    <source>
        <dbReference type="ARBA" id="ARBA00022692"/>
    </source>
</evidence>
<feature type="compositionally biased region" description="Polar residues" evidence="5">
    <location>
        <begin position="11"/>
        <end position="27"/>
    </location>
</feature>
<dbReference type="InterPro" id="IPR038665">
    <property type="entry name" value="Voltage-dep_anion_channel_sf"/>
</dbReference>
<feature type="transmembrane region" description="Helical" evidence="6">
    <location>
        <begin position="221"/>
        <end position="241"/>
    </location>
</feature>
<feature type="transmembrane region" description="Helical" evidence="6">
    <location>
        <begin position="189"/>
        <end position="209"/>
    </location>
</feature>
<keyword evidence="4 6" id="KW-0472">Membrane</keyword>
<name>A0AAN7TH88_9PEZI</name>
<evidence type="ECO:0000256" key="5">
    <source>
        <dbReference type="SAM" id="MobiDB-lite"/>
    </source>
</evidence>
<sequence>MENDLEARQGDAQSDQVKASDEGSTSNDQRQEDQQREAQSPTFKQRISHFTWPWFACTMSTGAIATVIAQTPNRFRGLETIGKIFFILDLMLFVLFTIMIGIRFYLHPQKFAKSMHHAVEGLFFGAYFVSIALIITCAQSYGVPSVGPWLVTALKVLFWIYCAVVFIVGVGQYYLFFQLERMAVADATPAWIFPIYPLLVVGNTAATLMPSQPGYSAYPMWLGAVMLQGLSWTVSLMMYAIYTQRLMTSELPAASKRPGMYVSVGPAGYTAAALIALGQRAPNVIPHDAWSFSVLPTGSVVNVLGVVSGLFLILFSAWFLFVSTVAVVAGIRQMSFSLNWWAFIFPNAGFTLAAIQAGKALDSPGINGICSALTILLVIMWLITAVAHVRALKKGNIMWPGMDEDKDMPED</sequence>
<dbReference type="Proteomes" id="UP001310890">
    <property type="component" value="Unassembled WGS sequence"/>
</dbReference>
<dbReference type="Pfam" id="PF03595">
    <property type="entry name" value="SLAC1"/>
    <property type="match status" value="1"/>
</dbReference>
<gene>
    <name evidence="7" type="ORF">LTR62_006661</name>
</gene>
<dbReference type="PANTHER" id="PTHR31162">
    <property type="entry name" value="MALIC ACID TRANSPORT PROTEIN-RELATED"/>
    <property type="match status" value="1"/>
</dbReference>
<feature type="transmembrane region" description="Helical" evidence="6">
    <location>
        <begin position="364"/>
        <end position="389"/>
    </location>
</feature>
<dbReference type="GO" id="GO:0016020">
    <property type="term" value="C:membrane"/>
    <property type="evidence" value="ECO:0007669"/>
    <property type="project" value="UniProtKB-SubCell"/>
</dbReference>
<evidence type="ECO:0000313" key="7">
    <source>
        <dbReference type="EMBL" id="KAK5116940.1"/>
    </source>
</evidence>
<organism evidence="7 8">
    <name type="scientific">Meristemomyces frigidus</name>
    <dbReference type="NCBI Taxonomy" id="1508187"/>
    <lineage>
        <taxon>Eukaryota</taxon>
        <taxon>Fungi</taxon>
        <taxon>Dikarya</taxon>
        <taxon>Ascomycota</taxon>
        <taxon>Pezizomycotina</taxon>
        <taxon>Dothideomycetes</taxon>
        <taxon>Dothideomycetidae</taxon>
        <taxon>Mycosphaerellales</taxon>
        <taxon>Teratosphaeriaceae</taxon>
        <taxon>Meristemomyces</taxon>
    </lineage>
</organism>
<dbReference type="EMBL" id="JAVRRL010000006">
    <property type="protein sequence ID" value="KAK5116940.1"/>
    <property type="molecule type" value="Genomic_DNA"/>
</dbReference>
<comment type="subcellular location">
    <subcellularLocation>
        <location evidence="1">Membrane</location>
        <topology evidence="1">Multi-pass membrane protein</topology>
    </subcellularLocation>
</comment>
<evidence type="ECO:0000313" key="8">
    <source>
        <dbReference type="Proteomes" id="UP001310890"/>
    </source>
</evidence>
<dbReference type="CDD" id="cd09317">
    <property type="entry name" value="TDT_Mae1_like"/>
    <property type="match status" value="1"/>
</dbReference>
<feature type="region of interest" description="Disordered" evidence="5">
    <location>
        <begin position="1"/>
        <end position="44"/>
    </location>
</feature>